<protein>
    <recommendedName>
        <fullName evidence="2 11">Alkaline phosphatase</fullName>
        <ecNumber evidence="2 11">3.1.3.1</ecNumber>
    </recommendedName>
</protein>
<dbReference type="SMART" id="SM00098">
    <property type="entry name" value="alkPPc"/>
    <property type="match status" value="1"/>
</dbReference>
<dbReference type="PANTHER" id="PTHR11596:SF5">
    <property type="entry name" value="ALKALINE PHOSPHATASE"/>
    <property type="match status" value="1"/>
</dbReference>
<keyword evidence="4 9" id="KW-0479">Metal-binding</keyword>
<dbReference type="EMBL" id="JMSN01000001">
    <property type="protein sequence ID" value="KDN53538.1"/>
    <property type="molecule type" value="Genomic_DNA"/>
</dbReference>
<feature type="binding site" evidence="9">
    <location>
        <position position="135"/>
    </location>
    <ligand>
        <name>Mg(2+)</name>
        <dbReference type="ChEBI" id="CHEBI:18420"/>
    </ligand>
</feature>
<organism evidence="13 14">
    <name type="scientific">Tilletiaria anomala (strain ATCC 24038 / CBS 436.72 / UBC 951)</name>
    <dbReference type="NCBI Taxonomy" id="1037660"/>
    <lineage>
        <taxon>Eukaryota</taxon>
        <taxon>Fungi</taxon>
        <taxon>Dikarya</taxon>
        <taxon>Basidiomycota</taxon>
        <taxon>Ustilaginomycotina</taxon>
        <taxon>Exobasidiomycetes</taxon>
        <taxon>Georgefischeriales</taxon>
        <taxon>Tilletiariaceae</taxon>
        <taxon>Tilletiaria</taxon>
    </lineage>
</organism>
<feature type="signal peptide" evidence="12">
    <location>
        <begin position="1"/>
        <end position="23"/>
    </location>
</feature>
<keyword evidence="6 9" id="KW-0862">Zinc</keyword>
<evidence type="ECO:0000256" key="7">
    <source>
        <dbReference type="ARBA" id="ARBA00022842"/>
    </source>
</evidence>
<evidence type="ECO:0000313" key="13">
    <source>
        <dbReference type="EMBL" id="KDN53538.1"/>
    </source>
</evidence>
<dbReference type="STRING" id="1037660.A0A066WLR6"/>
<feature type="binding site" evidence="9">
    <location>
        <position position="36"/>
    </location>
    <ligand>
        <name>Mg(2+)</name>
        <dbReference type="ChEBI" id="CHEBI:18420"/>
    </ligand>
</feature>
<dbReference type="Proteomes" id="UP000027361">
    <property type="component" value="Unassembled WGS sequence"/>
</dbReference>
<dbReference type="PROSITE" id="PS00123">
    <property type="entry name" value="ALKALINE_PHOSPHATASE"/>
    <property type="match status" value="1"/>
</dbReference>
<accession>A0A066WLR6</accession>
<feature type="binding site" evidence="9">
    <location>
        <position position="272"/>
    </location>
    <ligand>
        <name>Mg(2+)</name>
        <dbReference type="ChEBI" id="CHEBI:18420"/>
    </ligand>
</feature>
<dbReference type="RefSeq" id="XP_013246344.1">
    <property type="nucleotide sequence ID" value="XM_013390890.1"/>
</dbReference>
<evidence type="ECO:0000256" key="2">
    <source>
        <dbReference type="ARBA" id="ARBA00012647"/>
    </source>
</evidence>
<dbReference type="GeneID" id="25261236"/>
<keyword evidence="7 9" id="KW-0460">Magnesium</keyword>
<evidence type="ECO:0000256" key="3">
    <source>
        <dbReference type="ARBA" id="ARBA00022553"/>
    </source>
</evidence>
<dbReference type="AlphaFoldDB" id="A0A066WLR6"/>
<feature type="binding site" evidence="9">
    <location>
        <position position="277"/>
    </location>
    <ligand>
        <name>Zn(2+)</name>
        <dbReference type="ChEBI" id="CHEBI:29105"/>
        <label>2</label>
    </ligand>
</feature>
<evidence type="ECO:0000313" key="14">
    <source>
        <dbReference type="Proteomes" id="UP000027361"/>
    </source>
</evidence>
<dbReference type="HOGENOM" id="CLU_008539_6_0_1"/>
<dbReference type="InterPro" id="IPR017850">
    <property type="entry name" value="Alkaline_phosphatase_core_sf"/>
</dbReference>
<dbReference type="SUPFAM" id="SSF53649">
    <property type="entry name" value="Alkaline phosphatase-like"/>
    <property type="match status" value="1"/>
</dbReference>
<keyword evidence="14" id="KW-1185">Reference proteome</keyword>
<dbReference type="PANTHER" id="PTHR11596">
    <property type="entry name" value="ALKALINE PHOSPHATASE"/>
    <property type="match status" value="1"/>
</dbReference>
<feature type="binding site" evidence="9">
    <location>
        <position position="325"/>
    </location>
    <ligand>
        <name>Zn(2+)</name>
        <dbReference type="ChEBI" id="CHEBI:29105"/>
        <label>2</label>
    </ligand>
</feature>
<dbReference type="InterPro" id="IPR018299">
    <property type="entry name" value="Alkaline_phosphatase_AS"/>
</dbReference>
<dbReference type="Gene3D" id="3.40.720.10">
    <property type="entry name" value="Alkaline Phosphatase, subunit A"/>
    <property type="match status" value="1"/>
</dbReference>
<reference evidence="13 14" key="1">
    <citation type="submission" date="2014-05" db="EMBL/GenBank/DDBJ databases">
        <title>Draft genome sequence of a rare smut relative, Tilletiaria anomala UBC 951.</title>
        <authorList>
            <consortium name="DOE Joint Genome Institute"/>
            <person name="Toome M."/>
            <person name="Kuo A."/>
            <person name="Henrissat B."/>
            <person name="Lipzen A."/>
            <person name="Tritt A."/>
            <person name="Yoshinaga Y."/>
            <person name="Zane M."/>
            <person name="Barry K."/>
            <person name="Grigoriev I.V."/>
            <person name="Spatafora J.W."/>
            <person name="Aimea M.C."/>
        </authorList>
    </citation>
    <scope>NUCLEOTIDE SEQUENCE [LARGE SCALE GENOMIC DNA]</scope>
    <source>
        <strain evidence="13 14">UBC 951</strain>
    </source>
</reference>
<feature type="binding site" evidence="9">
    <location>
        <position position="326"/>
    </location>
    <ligand>
        <name>Zn(2+)</name>
        <dbReference type="ChEBI" id="CHEBI:29105"/>
        <label>2</label>
    </ligand>
</feature>
<dbReference type="GO" id="GO:0004035">
    <property type="term" value="F:alkaline phosphatase activity"/>
    <property type="evidence" value="ECO:0007669"/>
    <property type="project" value="UniProtKB-EC"/>
</dbReference>
<name>A0A066WLR6_TILAU</name>
<comment type="cofactor">
    <cofactor evidence="9">
        <name>Mg(2+)</name>
        <dbReference type="ChEBI" id="CHEBI:18420"/>
    </cofactor>
    <text evidence="9">Binds 1 Mg(2+) ion.</text>
</comment>
<comment type="caution">
    <text evidence="13">The sequence shown here is derived from an EMBL/GenBank/DDBJ whole genome shotgun (WGS) entry which is preliminary data.</text>
</comment>
<dbReference type="OMA" id="NHENTWI"/>
<dbReference type="Pfam" id="PF00245">
    <property type="entry name" value="Alk_phosphatase"/>
    <property type="match status" value="1"/>
</dbReference>
<dbReference type="InterPro" id="IPR001952">
    <property type="entry name" value="Alkaline_phosphatase"/>
</dbReference>
<keyword evidence="12" id="KW-0732">Signal</keyword>
<gene>
    <name evidence="13" type="ORF">K437DRAFT_1041</name>
</gene>
<feature type="binding site" evidence="9">
    <location>
        <position position="36"/>
    </location>
    <ligand>
        <name>Zn(2+)</name>
        <dbReference type="ChEBI" id="CHEBI:29105"/>
        <label>2</label>
    </ligand>
</feature>
<comment type="cofactor">
    <cofactor evidence="9">
        <name>Zn(2+)</name>
        <dbReference type="ChEBI" id="CHEBI:29105"/>
    </cofactor>
    <text evidence="9">Binds 2 Zn(2+) ions.</text>
</comment>
<dbReference type="CDD" id="cd16012">
    <property type="entry name" value="ALP"/>
    <property type="match status" value="1"/>
</dbReference>
<evidence type="ECO:0000256" key="9">
    <source>
        <dbReference type="PIRSR" id="PIRSR601952-2"/>
    </source>
</evidence>
<comment type="catalytic activity">
    <reaction evidence="11">
        <text>a phosphate monoester + H2O = an alcohol + phosphate</text>
        <dbReference type="Rhea" id="RHEA:15017"/>
        <dbReference type="ChEBI" id="CHEBI:15377"/>
        <dbReference type="ChEBI" id="CHEBI:30879"/>
        <dbReference type="ChEBI" id="CHEBI:43474"/>
        <dbReference type="ChEBI" id="CHEBI:67140"/>
        <dbReference type="EC" id="3.1.3.1"/>
    </reaction>
</comment>
<evidence type="ECO:0000256" key="10">
    <source>
        <dbReference type="RuleBase" id="RU003946"/>
    </source>
</evidence>
<dbReference type="FunCoup" id="A0A066WLR6">
    <property type="interactions" value="98"/>
</dbReference>
<feature type="binding site" evidence="9">
    <location>
        <position position="137"/>
    </location>
    <ligand>
        <name>Mg(2+)</name>
        <dbReference type="ChEBI" id="CHEBI:18420"/>
    </ligand>
</feature>
<comment type="similarity">
    <text evidence="1 10">Belongs to the alkaline phosphatase family.</text>
</comment>
<evidence type="ECO:0000256" key="6">
    <source>
        <dbReference type="ARBA" id="ARBA00022833"/>
    </source>
</evidence>
<evidence type="ECO:0000256" key="11">
    <source>
        <dbReference type="RuleBase" id="RU003947"/>
    </source>
</evidence>
<sequence length="565" mass="62818">MVATRFAQLSALLLLASSSFVNGKKQQRSVIQLISDGFGPASETFARSIYQYENKLPWDAELAQDKYVIGQIRTRASSSLVTDSAASATAYSCGLKSVNAYIGVDSDKKPCGTILEGAKAKGYNTALVTTSRVTHATPASWSAHIDDRDAEAEIALQQLGNYMLGRQVDILMGGGWGYFISNATTGSSRKDTRDLISEAKEDGWQVLMNRTAFEALENGKNFKYPTLGLFARSHMSYEIDRDPKKEPSLKEMAIATLNSLKKADKPFFIMIEGARIDHAAHNNDPIGHYHDILAYQDMVEAVSKWVDENDKGHHEPEIVMIGTSDHECGGLTLGVQRPEDKDGQYLWYPDVVARGTHSTEYLAADFLKQANASADEQRAYMVETIIKKGLGVEDANADEIQRALDLAKVKDSGLSLSIWLSSLVNWRAHLGWSTTAHSGTDVSLYYHESPKFTKTRSERIEEFRGNHENTWIAKWTSHWLKLDLQSITDKLNNGSYSWYTKHGNDIANFTVNLDKYHGGVARVVPALPASAAGRRDNVGYSYNDNLELLRDYSARSHRAARRSEL</sequence>
<dbReference type="OrthoDB" id="5818554at2759"/>
<evidence type="ECO:0000256" key="1">
    <source>
        <dbReference type="ARBA" id="ARBA00005984"/>
    </source>
</evidence>
<evidence type="ECO:0000256" key="12">
    <source>
        <dbReference type="SAM" id="SignalP"/>
    </source>
</evidence>
<keyword evidence="3" id="KW-0597">Phosphoprotein</keyword>
<evidence type="ECO:0000256" key="4">
    <source>
        <dbReference type="ARBA" id="ARBA00022723"/>
    </source>
</evidence>
<feature type="chain" id="PRO_5001629123" description="Alkaline phosphatase" evidence="12">
    <location>
        <begin position="24"/>
        <end position="565"/>
    </location>
</feature>
<keyword evidence="5 11" id="KW-0378">Hydrolase</keyword>
<feature type="active site" description="Phosphoserine intermediate" evidence="8">
    <location>
        <position position="84"/>
    </location>
</feature>
<proteinExistence type="inferred from homology"/>
<dbReference type="EC" id="3.1.3.1" evidence="2 11"/>
<dbReference type="GO" id="GO:0046872">
    <property type="term" value="F:metal ion binding"/>
    <property type="evidence" value="ECO:0007669"/>
    <property type="project" value="UniProtKB-KW"/>
</dbReference>
<dbReference type="PRINTS" id="PR00113">
    <property type="entry name" value="ALKPHPHTASE"/>
</dbReference>
<dbReference type="Gene3D" id="1.10.60.40">
    <property type="match status" value="1"/>
</dbReference>
<evidence type="ECO:0000256" key="5">
    <source>
        <dbReference type="ARBA" id="ARBA00022801"/>
    </source>
</evidence>
<feature type="binding site" evidence="9">
    <location>
        <position position="281"/>
    </location>
    <ligand>
        <name>Zn(2+)</name>
        <dbReference type="ChEBI" id="CHEBI:29105"/>
        <label>2</label>
    </ligand>
</feature>
<feature type="binding site" evidence="9">
    <location>
        <position position="437"/>
    </location>
    <ligand>
        <name>Zn(2+)</name>
        <dbReference type="ChEBI" id="CHEBI:29105"/>
        <label>2</label>
    </ligand>
</feature>
<dbReference type="InParanoid" id="A0A066WLR6"/>
<evidence type="ECO:0000256" key="8">
    <source>
        <dbReference type="PIRSR" id="PIRSR601952-1"/>
    </source>
</evidence>
<dbReference type="GO" id="GO:0000329">
    <property type="term" value="C:fungal-type vacuole membrane"/>
    <property type="evidence" value="ECO:0007669"/>
    <property type="project" value="TreeGrafter"/>
</dbReference>